<evidence type="ECO:0000313" key="2">
    <source>
        <dbReference type="Proteomes" id="UP001153331"/>
    </source>
</evidence>
<proteinExistence type="predicted"/>
<organism evidence="1 2">
    <name type="scientific">Boeremia exigua</name>
    <dbReference type="NCBI Taxonomy" id="749465"/>
    <lineage>
        <taxon>Eukaryota</taxon>
        <taxon>Fungi</taxon>
        <taxon>Dikarya</taxon>
        <taxon>Ascomycota</taxon>
        <taxon>Pezizomycotina</taxon>
        <taxon>Dothideomycetes</taxon>
        <taxon>Pleosporomycetidae</taxon>
        <taxon>Pleosporales</taxon>
        <taxon>Pleosporineae</taxon>
        <taxon>Didymellaceae</taxon>
        <taxon>Boeremia</taxon>
    </lineage>
</organism>
<keyword evidence="2" id="KW-1185">Reference proteome</keyword>
<comment type="caution">
    <text evidence="1">The sequence shown here is derived from an EMBL/GenBank/DDBJ whole genome shotgun (WGS) entry which is preliminary data.</text>
</comment>
<reference evidence="1" key="1">
    <citation type="submission" date="2022-11" db="EMBL/GenBank/DDBJ databases">
        <title>Genome Sequence of Boeremia exigua.</title>
        <authorList>
            <person name="Buettner E."/>
        </authorList>
    </citation>
    <scope>NUCLEOTIDE SEQUENCE</scope>
    <source>
        <strain evidence="1">CU02</strain>
    </source>
</reference>
<name>A0ACC2IGM0_9PLEO</name>
<evidence type="ECO:0000313" key="1">
    <source>
        <dbReference type="EMBL" id="KAJ8114335.1"/>
    </source>
</evidence>
<gene>
    <name evidence="1" type="ORF">OPT61_g3765</name>
</gene>
<protein>
    <submittedName>
        <fullName evidence="1">Uncharacterized protein</fullName>
    </submittedName>
</protein>
<dbReference type="EMBL" id="JAPHNI010000200">
    <property type="protein sequence ID" value="KAJ8114335.1"/>
    <property type="molecule type" value="Genomic_DNA"/>
</dbReference>
<sequence length="1064" mass="119624">MGKSHTVKSRAPQLRARASRLPPCDMSPPHVSWLAQRPSSETTAPAAQICAQSKLSQQELAELQKATHFDKKELQQWYKGFLKDCPSGMLTKEEFQKIYKQFFPFGDPSSFADYVFNVFDADKSGSIDFKEFICALSVTSRGKMEDKLDWAFQLYDIDGDGKISYEEMLAIVEAIYKMVGSMVKLPEDEDTPEKRVRKIFRMMDKDENGSLDMAEFKEGSKRDETIVSALSLYDGLVMPPEEELGPPDCAIHENLNLASGIICPSCYEDLDRRRMVNFLQIASPEDVFDHRPAVLANREEPSSQNPNAPEHRLLPACMRVPITRVPLMERVTAYDPKPNVRDTVAGGLCLGVLTRTSSLCHIELGTSSFWPASLLSQSSTQLVFNVARQQCVIVALYSFDELFIIQHLTPIITFLQPRNIHPPMRRLDISASGAVLASLLALAPTPATAFYFPGTAPTSYKEGDAVPLFVNHLTPADSQNDPKLRSVFSFDYYHEPFHFCQPKDGPKYIRESLGSILFGDRIQDSPFELKMGINETCKALCGPQEYDSKDAVFVNNKIKQGYDLNWLIDGLPAAQLLKDPNSDLPFYSPGFALGLLDGENPIFNNHYDIVIDYHEAGPNNYRVVGVLVDPYSMKDPKQSECQSAQTPVILNEDKGDKVDFTYSVYWRLSPTPFATRWDKYLHVYDPKIHWFSLINSAIIVVFLVGMVSTILVRTLRKDIARYNRLDQFALDDFAADGDVEDGVAEDSGWKLVHGDVFRPPKNPLFLSVLLGNGAQLFAMTALTIAFALLGFLSPSNRGALGTVIIIFYTLFGFIGGYVSSRTYKFFHGEKWKLCFFYTPFALPVVVFSTFFLLNLFVWGRGASGAVPFTTMLVIVVIWFIISVPLSFAGSWIGFKQAAIEPPVRTNQIPRQIPPSGGYLRPLPSMALAGVLPFGAIFVELYFIMNSIWFSKVYYMFGFLFICFGLMIITSAAVTVLMIYFLLCAENYHWQWRSFFTAGASAFYVFASCLLYWVKDVSFLSWTSGVVYLGYSALLSLLVFVLTGTIGFFASWLFTLRIYRSIKVD</sequence>
<accession>A0ACC2IGM0</accession>
<dbReference type="Proteomes" id="UP001153331">
    <property type="component" value="Unassembled WGS sequence"/>
</dbReference>